<comment type="caution">
    <text evidence="1">The sequence shown here is derived from an EMBL/GenBank/DDBJ whole genome shotgun (WGS) entry which is preliminary data.</text>
</comment>
<sequence>MAEAIASICGRSSAQFFQAASPFGHRLQPLGHLLDATDPAHGHLLLQHSQPRETYAEVRSLDGASFCSDHDLPGKPTLAEGGQSGARWLLEFKERA</sequence>
<evidence type="ECO:0000313" key="1">
    <source>
        <dbReference type="EMBL" id="KOC30505.1"/>
    </source>
</evidence>
<proteinExistence type="predicted"/>
<gene>
    <name evidence="1" type="ORF">GL58_19300</name>
</gene>
<dbReference type="EMBL" id="JNVD01000004">
    <property type="protein sequence ID" value="KOC30505.1"/>
    <property type="molecule type" value="Genomic_DNA"/>
</dbReference>
<evidence type="ECO:0000313" key="2">
    <source>
        <dbReference type="Proteomes" id="UP000037442"/>
    </source>
</evidence>
<organism evidence="1 2">
    <name type="scientific">Comamonas testosteroni</name>
    <name type="common">Pseudomonas testosteroni</name>
    <dbReference type="NCBI Taxonomy" id="285"/>
    <lineage>
        <taxon>Bacteria</taxon>
        <taxon>Pseudomonadati</taxon>
        <taxon>Pseudomonadota</taxon>
        <taxon>Betaproteobacteria</taxon>
        <taxon>Burkholderiales</taxon>
        <taxon>Comamonadaceae</taxon>
        <taxon>Comamonas</taxon>
    </lineage>
</organism>
<name>A0A0L7N901_COMTE</name>
<dbReference type="Proteomes" id="UP000037442">
    <property type="component" value="Unassembled WGS sequence"/>
</dbReference>
<dbReference type="AlphaFoldDB" id="A0A0L7N901"/>
<accession>A0A0L7N901</accession>
<protein>
    <submittedName>
        <fullName evidence="1">Uncharacterized protein</fullName>
    </submittedName>
</protein>
<reference evidence="2" key="1">
    <citation type="submission" date="2014-06" db="EMBL/GenBank/DDBJ databases">
        <title>Draft genome sequence of C. testosteroni WDL7.</title>
        <authorList>
            <person name="Wu Y."/>
            <person name="Seshan H."/>
            <person name="Arumugam K."/>
        </authorList>
    </citation>
    <scope>NUCLEOTIDE SEQUENCE [LARGE SCALE GENOMIC DNA]</scope>
    <source>
        <strain evidence="2">WDL7</strain>
    </source>
</reference>